<evidence type="ECO:0000313" key="4">
    <source>
        <dbReference type="EMBL" id="ALG83559.1"/>
    </source>
</evidence>
<dbReference type="GO" id="GO:0006801">
    <property type="term" value="P:superoxide metabolic process"/>
    <property type="evidence" value="ECO:0007669"/>
    <property type="project" value="InterPro"/>
</dbReference>
<dbReference type="RefSeq" id="WP_062391513.1">
    <property type="nucleotide sequence ID" value="NZ_CP011853.1"/>
</dbReference>
<accession>A0A0N7FU73</accession>
<dbReference type="OrthoDB" id="9792957at2"/>
<dbReference type="PROSITE" id="PS51257">
    <property type="entry name" value="PROKAR_LIPOPROTEIN"/>
    <property type="match status" value="1"/>
</dbReference>
<reference evidence="5" key="1">
    <citation type="submission" date="2015-06" db="EMBL/GenBank/DDBJ databases">
        <title>Complete genome sequence and metabolic analysis of phthalate degradation pathway in Gordonia sp. QH-11.</title>
        <authorList>
            <person name="Jin D."/>
            <person name="Kong X."/>
            <person name="Bai Z."/>
        </authorList>
    </citation>
    <scope>NUCLEOTIDE SEQUENCE [LARGE SCALE GENOMIC DNA]</scope>
    <source>
        <strain evidence="5">QH-11</strain>
    </source>
</reference>
<sequence length="200" mass="20388">MTVRSTNRASTVQVIAAVAAAGGAVLALSACTPNEHASKVEGTTPAVVTGDQVAPGDVVNKDHIPNAAESATTTLVDKDGNRVGFVSFSQEGKTVAVSARVSNVKPGEHGLHIHSVGKCEASNGFTSAGGHLQVNGRTEKPESGDLMNMNVLKDGTASASYTTEAFTVDQIRGKAVILHDLAPASGDAVRLACGVLRQTS</sequence>
<name>A0A0N7FU73_9ACTN</name>
<organism evidence="4 5">
    <name type="scientific">Gordonia phthalatica</name>
    <dbReference type="NCBI Taxonomy" id="1136941"/>
    <lineage>
        <taxon>Bacteria</taxon>
        <taxon>Bacillati</taxon>
        <taxon>Actinomycetota</taxon>
        <taxon>Actinomycetes</taxon>
        <taxon>Mycobacteriales</taxon>
        <taxon>Gordoniaceae</taxon>
        <taxon>Gordonia</taxon>
    </lineage>
</organism>
<feature type="domain" description="Superoxide dismutase copper/zinc binding" evidence="3">
    <location>
        <begin position="84"/>
        <end position="195"/>
    </location>
</feature>
<protein>
    <submittedName>
        <fullName evidence="4">Superoxide dismutase</fullName>
    </submittedName>
</protein>
<dbReference type="GO" id="GO:0005507">
    <property type="term" value="F:copper ion binding"/>
    <property type="evidence" value="ECO:0007669"/>
    <property type="project" value="InterPro"/>
</dbReference>
<gene>
    <name evidence="4" type="ORF">ACH46_02345</name>
</gene>
<feature type="chain" id="PRO_5038835214" evidence="2">
    <location>
        <begin position="30"/>
        <end position="200"/>
    </location>
</feature>
<dbReference type="PANTHER" id="PTHR10003">
    <property type="entry name" value="SUPEROXIDE DISMUTASE CU-ZN -RELATED"/>
    <property type="match status" value="1"/>
</dbReference>
<reference evidence="4 5" key="2">
    <citation type="journal article" date="2017" name="Int. J. Syst. Evol. Microbiol.">
        <title>Gordonia phthalatica sp. nov., a di-n-butyl phthalate-degrading bacterium isolated from activated sludge.</title>
        <authorList>
            <person name="Jin D."/>
            <person name="Kong X."/>
            <person name="Jia M."/>
            <person name="Yu X."/>
            <person name="Wang X."/>
            <person name="Zhuang X."/>
            <person name="Deng Y."/>
            <person name="Bai Z."/>
        </authorList>
    </citation>
    <scope>NUCLEOTIDE SEQUENCE [LARGE SCALE GENOMIC DNA]</scope>
    <source>
        <strain evidence="4 5">QH-11</strain>
    </source>
</reference>
<dbReference type="Gene3D" id="2.60.40.200">
    <property type="entry name" value="Superoxide dismutase, copper/zinc binding domain"/>
    <property type="match status" value="1"/>
</dbReference>
<keyword evidence="5" id="KW-1185">Reference proteome</keyword>
<evidence type="ECO:0000313" key="5">
    <source>
        <dbReference type="Proteomes" id="UP000063789"/>
    </source>
</evidence>
<dbReference type="InterPro" id="IPR024134">
    <property type="entry name" value="SOD_Cu/Zn_/chaperone"/>
</dbReference>
<dbReference type="InterPro" id="IPR036423">
    <property type="entry name" value="SOD-like_Cu/Zn_dom_sf"/>
</dbReference>
<dbReference type="STRING" id="1136941.ACH46_02345"/>
<evidence type="ECO:0000259" key="3">
    <source>
        <dbReference type="Pfam" id="PF00080"/>
    </source>
</evidence>
<proteinExistence type="inferred from homology"/>
<dbReference type="EMBL" id="CP011853">
    <property type="protein sequence ID" value="ALG83559.1"/>
    <property type="molecule type" value="Genomic_DNA"/>
</dbReference>
<evidence type="ECO:0000256" key="2">
    <source>
        <dbReference type="SAM" id="SignalP"/>
    </source>
</evidence>
<dbReference type="PATRIC" id="fig|1136941.3.peg.469"/>
<dbReference type="SUPFAM" id="SSF49329">
    <property type="entry name" value="Cu,Zn superoxide dismutase-like"/>
    <property type="match status" value="1"/>
</dbReference>
<evidence type="ECO:0000256" key="1">
    <source>
        <dbReference type="ARBA" id="ARBA00010457"/>
    </source>
</evidence>
<dbReference type="AlphaFoldDB" id="A0A0N7FU73"/>
<comment type="similarity">
    <text evidence="1">Belongs to the Cu-Zn superoxide dismutase family.</text>
</comment>
<keyword evidence="2" id="KW-0732">Signal</keyword>
<dbReference type="Proteomes" id="UP000063789">
    <property type="component" value="Chromosome"/>
</dbReference>
<feature type="signal peptide" evidence="2">
    <location>
        <begin position="1"/>
        <end position="29"/>
    </location>
</feature>
<dbReference type="Pfam" id="PF00080">
    <property type="entry name" value="Sod_Cu"/>
    <property type="match status" value="1"/>
</dbReference>
<dbReference type="KEGG" id="goq:ACH46_02345"/>
<dbReference type="InterPro" id="IPR001424">
    <property type="entry name" value="SOD_Cu_Zn_dom"/>
</dbReference>